<dbReference type="EMBL" id="LAZR01011151">
    <property type="protein sequence ID" value="KKM63155.1"/>
    <property type="molecule type" value="Genomic_DNA"/>
</dbReference>
<name>A0A0F9LG31_9ZZZZ</name>
<protein>
    <submittedName>
        <fullName evidence="1">Uncharacterized protein</fullName>
    </submittedName>
</protein>
<feature type="non-terminal residue" evidence="1">
    <location>
        <position position="127"/>
    </location>
</feature>
<sequence>MKGYMTFLLVAILLMGASGLFAQSNLLIDELLLEDKAGFGKAMYLAFAAASAIPEEATVLNALAYLEGTGWGVRIKGADEPVELGDFSYVIIRSFDIPGGLFYRIFPGPRYASRELKYLGFFPGSYA</sequence>
<reference evidence="1" key="1">
    <citation type="journal article" date="2015" name="Nature">
        <title>Complex archaea that bridge the gap between prokaryotes and eukaryotes.</title>
        <authorList>
            <person name="Spang A."/>
            <person name="Saw J.H."/>
            <person name="Jorgensen S.L."/>
            <person name="Zaremba-Niedzwiedzka K."/>
            <person name="Martijn J."/>
            <person name="Lind A.E."/>
            <person name="van Eijk R."/>
            <person name="Schleper C."/>
            <person name="Guy L."/>
            <person name="Ettema T.J."/>
        </authorList>
    </citation>
    <scope>NUCLEOTIDE SEQUENCE</scope>
</reference>
<evidence type="ECO:0000313" key="1">
    <source>
        <dbReference type="EMBL" id="KKM63155.1"/>
    </source>
</evidence>
<gene>
    <name evidence="1" type="ORF">LCGC14_1514320</name>
</gene>
<comment type="caution">
    <text evidence="1">The sequence shown here is derived from an EMBL/GenBank/DDBJ whole genome shotgun (WGS) entry which is preliminary data.</text>
</comment>
<proteinExistence type="predicted"/>
<accession>A0A0F9LG31</accession>
<organism evidence="1">
    <name type="scientific">marine sediment metagenome</name>
    <dbReference type="NCBI Taxonomy" id="412755"/>
    <lineage>
        <taxon>unclassified sequences</taxon>
        <taxon>metagenomes</taxon>
        <taxon>ecological metagenomes</taxon>
    </lineage>
</organism>
<dbReference type="AlphaFoldDB" id="A0A0F9LG31"/>